<dbReference type="Proteomes" id="UP001627154">
    <property type="component" value="Unassembled WGS sequence"/>
</dbReference>
<name>A0ABD2X133_9HYME</name>
<organism evidence="3 4">
    <name type="scientific">Trichogramma kaykai</name>
    <dbReference type="NCBI Taxonomy" id="54128"/>
    <lineage>
        <taxon>Eukaryota</taxon>
        <taxon>Metazoa</taxon>
        <taxon>Ecdysozoa</taxon>
        <taxon>Arthropoda</taxon>
        <taxon>Hexapoda</taxon>
        <taxon>Insecta</taxon>
        <taxon>Pterygota</taxon>
        <taxon>Neoptera</taxon>
        <taxon>Endopterygota</taxon>
        <taxon>Hymenoptera</taxon>
        <taxon>Apocrita</taxon>
        <taxon>Proctotrupomorpha</taxon>
        <taxon>Chalcidoidea</taxon>
        <taxon>Trichogrammatidae</taxon>
        <taxon>Trichogramma</taxon>
    </lineage>
</organism>
<feature type="domain" description="Helitron helicase-like" evidence="2">
    <location>
        <begin position="3"/>
        <end position="63"/>
    </location>
</feature>
<sequence>MAIRPNVFNPFILGRRLFQQWVVDSYVKIEKYLIQYCKDNQEQLRADTYKGLQDYLHNAAEVNGSVVMKNMIHGPCADWCMVDNKCSKHFPKEFKEETKMDENGYPDYQRKNDGKVYERMK</sequence>
<evidence type="ECO:0000313" key="4">
    <source>
        <dbReference type="Proteomes" id="UP001627154"/>
    </source>
</evidence>
<dbReference type="AlphaFoldDB" id="A0ABD2X133"/>
<dbReference type="Pfam" id="PF14214">
    <property type="entry name" value="Helitron_like_N"/>
    <property type="match status" value="1"/>
</dbReference>
<dbReference type="InterPro" id="IPR025476">
    <property type="entry name" value="Helitron_helicase-like"/>
</dbReference>
<evidence type="ECO:0000259" key="2">
    <source>
        <dbReference type="Pfam" id="PF14214"/>
    </source>
</evidence>
<protein>
    <recommendedName>
        <fullName evidence="2">Helitron helicase-like domain-containing protein</fullName>
    </recommendedName>
</protein>
<accession>A0ABD2X133</accession>
<keyword evidence="4" id="KW-1185">Reference proteome</keyword>
<feature type="region of interest" description="Disordered" evidence="1">
    <location>
        <begin position="101"/>
        <end position="121"/>
    </location>
</feature>
<comment type="caution">
    <text evidence="3">The sequence shown here is derived from an EMBL/GenBank/DDBJ whole genome shotgun (WGS) entry which is preliminary data.</text>
</comment>
<evidence type="ECO:0000256" key="1">
    <source>
        <dbReference type="SAM" id="MobiDB-lite"/>
    </source>
</evidence>
<reference evidence="3 4" key="1">
    <citation type="journal article" date="2024" name="bioRxiv">
        <title>A reference genome for Trichogramma kaykai: A tiny desert-dwelling parasitoid wasp with competing sex-ratio distorters.</title>
        <authorList>
            <person name="Culotta J."/>
            <person name="Lindsey A.R."/>
        </authorList>
    </citation>
    <scope>NUCLEOTIDE SEQUENCE [LARGE SCALE GENOMIC DNA]</scope>
    <source>
        <strain evidence="3 4">KSX58</strain>
    </source>
</reference>
<gene>
    <name evidence="3" type="ORF">TKK_008059</name>
</gene>
<evidence type="ECO:0000313" key="3">
    <source>
        <dbReference type="EMBL" id="KAL3398972.1"/>
    </source>
</evidence>
<proteinExistence type="predicted"/>
<dbReference type="EMBL" id="JBJJXI010000059">
    <property type="protein sequence ID" value="KAL3398972.1"/>
    <property type="molecule type" value="Genomic_DNA"/>
</dbReference>